<feature type="compositionally biased region" description="Polar residues" evidence="7">
    <location>
        <begin position="204"/>
        <end position="234"/>
    </location>
</feature>
<feature type="compositionally biased region" description="Low complexity" evidence="7">
    <location>
        <begin position="235"/>
        <end position="244"/>
    </location>
</feature>
<feature type="compositionally biased region" description="Basic and acidic residues" evidence="7">
    <location>
        <begin position="462"/>
        <end position="475"/>
    </location>
</feature>
<dbReference type="AlphaFoldDB" id="A0AAV0BKU3"/>
<dbReference type="InterPro" id="IPR001356">
    <property type="entry name" value="HD"/>
</dbReference>
<dbReference type="PANTHER" id="PTHR24324">
    <property type="entry name" value="HOMEOBOX PROTEIN HHEX"/>
    <property type="match status" value="1"/>
</dbReference>
<feature type="compositionally biased region" description="Low complexity" evidence="7">
    <location>
        <begin position="260"/>
        <end position="275"/>
    </location>
</feature>
<comment type="subcellular location">
    <subcellularLocation>
        <location evidence="1 5 6">Nucleus</location>
    </subcellularLocation>
</comment>
<evidence type="ECO:0000256" key="2">
    <source>
        <dbReference type="ARBA" id="ARBA00023125"/>
    </source>
</evidence>
<proteinExistence type="predicted"/>
<dbReference type="GO" id="GO:0000978">
    <property type="term" value="F:RNA polymerase II cis-regulatory region sequence-specific DNA binding"/>
    <property type="evidence" value="ECO:0007669"/>
    <property type="project" value="TreeGrafter"/>
</dbReference>
<dbReference type="InterPro" id="IPR051000">
    <property type="entry name" value="Homeobox_DNA-bind_prot"/>
</dbReference>
<feature type="region of interest" description="Disordered" evidence="7">
    <location>
        <begin position="260"/>
        <end position="321"/>
    </location>
</feature>
<feature type="domain" description="Homeobox" evidence="8">
    <location>
        <begin position="1"/>
        <end position="60"/>
    </location>
</feature>
<name>A0AAV0BKU3_PHAPC</name>
<dbReference type="SUPFAM" id="SSF46689">
    <property type="entry name" value="Homeodomain-like"/>
    <property type="match status" value="1"/>
</dbReference>
<comment type="caution">
    <text evidence="9">The sequence shown here is derived from an EMBL/GenBank/DDBJ whole genome shotgun (WGS) entry which is preliminary data.</text>
</comment>
<dbReference type="InterPro" id="IPR009057">
    <property type="entry name" value="Homeodomain-like_sf"/>
</dbReference>
<evidence type="ECO:0000256" key="5">
    <source>
        <dbReference type="PROSITE-ProRule" id="PRU00108"/>
    </source>
</evidence>
<dbReference type="GO" id="GO:0005634">
    <property type="term" value="C:nucleus"/>
    <property type="evidence" value="ECO:0007669"/>
    <property type="project" value="UniProtKB-SubCell"/>
</dbReference>
<reference evidence="9" key="1">
    <citation type="submission" date="2022-06" db="EMBL/GenBank/DDBJ databases">
        <authorList>
            <consortium name="SYNGENTA / RWTH Aachen University"/>
        </authorList>
    </citation>
    <scope>NUCLEOTIDE SEQUENCE</scope>
</reference>
<sequence length="482" mass="52949">MSRPKRKRITPDQLDVLSSLFEYTDTPTFNLRETIGRELNMTNREVQVWFQNRRAKYNRQRLSNPQGGQPSINLNPVSIAILSSSNLLSQIHLRRRPHIEELKNVFQVNSGTVPLDVRSRALLGSPGIYSLENQSDSNHGSLNNQYPFDRLQSPNSSQLICSELSENDSIRCSSAGMESSHSSQLNNNSGSLKPVDQPYLPKSHSGNSPNPAHTSSSNIHSLIHQPTTSPSQAMSSASGQPLLSSSSRCKERCLSSHHSSSALTKSSSLSSPSWSAGNEENSDSSCPNPSPSSLSSAGPSTPRSFSKMPEANDDPSLDHQSLLGFQKSGAFPTNINMTAFLRSGDGCDVKLKSSIGLHRQSHLTHDDQSFRFRSVEIDNSSKKFRTRQPLSIEGLLCSDSTGSLSIYEREGPVNVPRGLLEEKERSKKQSLFKSRSLPPLPILTQFGMGSFPISPIGSSTHQDQDFRKPGGDPRLRLPPLKF</sequence>
<dbReference type="PROSITE" id="PS50071">
    <property type="entry name" value="HOMEOBOX_2"/>
    <property type="match status" value="1"/>
</dbReference>
<feature type="DNA-binding region" description="Homeobox" evidence="5">
    <location>
        <begin position="3"/>
        <end position="61"/>
    </location>
</feature>
<feature type="region of interest" description="Disordered" evidence="7">
    <location>
        <begin position="172"/>
        <end position="244"/>
    </location>
</feature>
<dbReference type="PANTHER" id="PTHR24324:SF5">
    <property type="entry name" value="HEMATOPOIETICALLY-EXPRESSED HOMEOBOX PROTEIN HHEX"/>
    <property type="match status" value="1"/>
</dbReference>
<dbReference type="CDD" id="cd00086">
    <property type="entry name" value="homeodomain"/>
    <property type="match status" value="1"/>
</dbReference>
<protein>
    <submittedName>
        <fullName evidence="9">Homeobox domain-domain-containing protein</fullName>
    </submittedName>
</protein>
<keyword evidence="2 5" id="KW-0238">DNA-binding</keyword>
<feature type="region of interest" description="Disordered" evidence="7">
    <location>
        <begin position="453"/>
        <end position="482"/>
    </location>
</feature>
<dbReference type="Pfam" id="PF00046">
    <property type="entry name" value="Homeodomain"/>
    <property type="match status" value="1"/>
</dbReference>
<evidence type="ECO:0000256" key="1">
    <source>
        <dbReference type="ARBA" id="ARBA00004123"/>
    </source>
</evidence>
<evidence type="ECO:0000256" key="4">
    <source>
        <dbReference type="ARBA" id="ARBA00023242"/>
    </source>
</evidence>
<dbReference type="Proteomes" id="UP001153365">
    <property type="component" value="Unassembled WGS sequence"/>
</dbReference>
<dbReference type="GO" id="GO:0006357">
    <property type="term" value="P:regulation of transcription by RNA polymerase II"/>
    <property type="evidence" value="ECO:0007669"/>
    <property type="project" value="TreeGrafter"/>
</dbReference>
<keyword evidence="10" id="KW-1185">Reference proteome</keyword>
<feature type="compositionally biased region" description="Low complexity" evidence="7">
    <location>
        <begin position="283"/>
        <end position="304"/>
    </location>
</feature>
<keyword evidence="4 5" id="KW-0539">Nucleus</keyword>
<evidence type="ECO:0000256" key="7">
    <source>
        <dbReference type="SAM" id="MobiDB-lite"/>
    </source>
</evidence>
<feature type="compositionally biased region" description="Polar residues" evidence="7">
    <location>
        <begin position="172"/>
        <end position="191"/>
    </location>
</feature>
<dbReference type="EMBL" id="CALTRL010005812">
    <property type="protein sequence ID" value="CAH7686769.1"/>
    <property type="molecule type" value="Genomic_DNA"/>
</dbReference>
<accession>A0AAV0BKU3</accession>
<keyword evidence="3 5" id="KW-0371">Homeobox</keyword>
<evidence type="ECO:0000256" key="6">
    <source>
        <dbReference type="RuleBase" id="RU000682"/>
    </source>
</evidence>
<gene>
    <name evidence="9" type="ORF">PPACK8108_LOCUS21463</name>
</gene>
<organism evidence="9 10">
    <name type="scientific">Phakopsora pachyrhizi</name>
    <name type="common">Asian soybean rust disease fungus</name>
    <dbReference type="NCBI Taxonomy" id="170000"/>
    <lineage>
        <taxon>Eukaryota</taxon>
        <taxon>Fungi</taxon>
        <taxon>Dikarya</taxon>
        <taxon>Basidiomycota</taxon>
        <taxon>Pucciniomycotina</taxon>
        <taxon>Pucciniomycetes</taxon>
        <taxon>Pucciniales</taxon>
        <taxon>Phakopsoraceae</taxon>
        <taxon>Phakopsora</taxon>
    </lineage>
</organism>
<evidence type="ECO:0000313" key="10">
    <source>
        <dbReference type="Proteomes" id="UP001153365"/>
    </source>
</evidence>
<evidence type="ECO:0000313" key="9">
    <source>
        <dbReference type="EMBL" id="CAH7686769.1"/>
    </source>
</evidence>
<dbReference type="SMART" id="SM00389">
    <property type="entry name" value="HOX"/>
    <property type="match status" value="1"/>
</dbReference>
<evidence type="ECO:0000259" key="8">
    <source>
        <dbReference type="PROSITE" id="PS50071"/>
    </source>
</evidence>
<dbReference type="GO" id="GO:0030154">
    <property type="term" value="P:cell differentiation"/>
    <property type="evidence" value="ECO:0007669"/>
    <property type="project" value="TreeGrafter"/>
</dbReference>
<dbReference type="Gene3D" id="1.10.10.60">
    <property type="entry name" value="Homeodomain-like"/>
    <property type="match status" value="1"/>
</dbReference>
<evidence type="ECO:0000256" key="3">
    <source>
        <dbReference type="ARBA" id="ARBA00023155"/>
    </source>
</evidence>